<evidence type="ECO:0000313" key="8">
    <source>
        <dbReference type="Proteomes" id="UP000422736"/>
    </source>
</evidence>
<protein>
    <recommendedName>
        <fullName evidence="6">Cargo-transport protein YPP1</fullName>
    </recommendedName>
</protein>
<dbReference type="InterPro" id="IPR011990">
    <property type="entry name" value="TPR-like_helical_dom_sf"/>
</dbReference>
<dbReference type="Gene3D" id="1.25.40.10">
    <property type="entry name" value="Tetratricopeptide repeat domain"/>
    <property type="match status" value="1"/>
</dbReference>
<gene>
    <name evidence="7" type="primary">YPP1</name>
    <name evidence="7" type="ORF">FIM1_2713</name>
</gene>
<dbReference type="PANTHER" id="PTHR23083:SF464">
    <property type="entry name" value="TETRATRICOPEPTIDE REPEAT DOMAIN 7, ISOFORM A"/>
    <property type="match status" value="1"/>
</dbReference>
<evidence type="ECO:0000256" key="1">
    <source>
        <dbReference type="ARBA" id="ARBA00002550"/>
    </source>
</evidence>
<keyword evidence="8" id="KW-1185">Reference proteome</keyword>
<dbReference type="PANTHER" id="PTHR23083">
    <property type="entry name" value="TETRATRICOPEPTIDE REPEAT PROTEIN, TPR"/>
    <property type="match status" value="1"/>
</dbReference>
<evidence type="ECO:0000256" key="2">
    <source>
        <dbReference type="ARBA" id="ARBA00004413"/>
    </source>
</evidence>
<comment type="similarity">
    <text evidence="5">Belongs to the YPP1 family.</text>
</comment>
<name>A0ABX6F0N3_KLUMA</name>
<evidence type="ECO:0000256" key="6">
    <source>
        <dbReference type="ARBA" id="ARBA00039231"/>
    </source>
</evidence>
<dbReference type="SUPFAM" id="SSF48452">
    <property type="entry name" value="TPR-like"/>
    <property type="match status" value="1"/>
</dbReference>
<proteinExistence type="inferred from homology"/>
<reference evidence="7 8" key="2">
    <citation type="submission" date="2019-11" db="EMBL/GenBank/DDBJ databases">
        <authorList>
            <person name="Lu H."/>
        </authorList>
    </citation>
    <scope>NUCLEOTIDE SEQUENCE [LARGE SCALE GENOMIC DNA]</scope>
    <source>
        <strain evidence="7 8">FIM1</strain>
    </source>
</reference>
<dbReference type="InterPro" id="IPR051722">
    <property type="entry name" value="Endocytosis_PI4K-reg_protein"/>
</dbReference>
<comment type="subcellular location">
    <subcellularLocation>
        <location evidence="2">Cell membrane</location>
        <topology evidence="2">Peripheral membrane protein</topology>
        <orientation evidence="2">Cytoplasmic side</orientation>
    </subcellularLocation>
    <subcellularLocation>
        <location evidence="3">Cytoplasmic granule</location>
    </subcellularLocation>
</comment>
<dbReference type="EMBL" id="CP015057">
    <property type="protein sequence ID" value="QGN16013.1"/>
    <property type="molecule type" value="Genomic_DNA"/>
</dbReference>
<organism evidence="7 8">
    <name type="scientific">Kluyveromyces marxianus</name>
    <name type="common">Yeast</name>
    <name type="synonym">Candida kefyr</name>
    <dbReference type="NCBI Taxonomy" id="4911"/>
    <lineage>
        <taxon>Eukaryota</taxon>
        <taxon>Fungi</taxon>
        <taxon>Dikarya</taxon>
        <taxon>Ascomycota</taxon>
        <taxon>Saccharomycotina</taxon>
        <taxon>Saccharomycetes</taxon>
        <taxon>Saccharomycetales</taxon>
        <taxon>Saccharomycetaceae</taxon>
        <taxon>Kluyveromyces</taxon>
    </lineage>
</organism>
<evidence type="ECO:0000313" key="7">
    <source>
        <dbReference type="EMBL" id="QGN16013.1"/>
    </source>
</evidence>
<reference evidence="7 8" key="1">
    <citation type="submission" date="2016-03" db="EMBL/GenBank/DDBJ databases">
        <title>How can Kluyveromyces marxianus grow so fast - potential evolutionary course in Saccharomyces Complex revealed by comparative genomics.</title>
        <authorList>
            <person name="Mo W."/>
            <person name="Lu W."/>
            <person name="Yang X."/>
            <person name="Qi J."/>
            <person name="Lv H."/>
        </authorList>
    </citation>
    <scope>NUCLEOTIDE SEQUENCE [LARGE SCALE GENOMIC DNA]</scope>
    <source>
        <strain evidence="7 8">FIM1</strain>
    </source>
</reference>
<keyword evidence="4" id="KW-0254">Endocytosis</keyword>
<dbReference type="Proteomes" id="UP000422736">
    <property type="component" value="Chromosome 4"/>
</dbReference>
<evidence type="ECO:0000256" key="5">
    <source>
        <dbReference type="ARBA" id="ARBA00038251"/>
    </source>
</evidence>
<evidence type="ECO:0000256" key="3">
    <source>
        <dbReference type="ARBA" id="ARBA00004463"/>
    </source>
</evidence>
<dbReference type="CDD" id="cd23270">
    <property type="entry name" value="YPP1"/>
    <property type="match status" value="1"/>
</dbReference>
<accession>A0ABX6F0N3</accession>
<evidence type="ECO:0000256" key="4">
    <source>
        <dbReference type="ARBA" id="ARBA00022583"/>
    </source>
</evidence>
<sequence>MTKGVKINSKIGNDTSIEHALESRLIGSNVFQSSDPLLDQLLSIHHRAHYHVHVSEKTKNSALKSLLVELSKVEAIPKGLHMDIADNIQGVIYSEIGDKKTASSYVSKELVGTESQYKRFYKMLELERMFYNGNIHVDKFSPKDMSIPHLTDGLTWYYLLAIVKELDLSHLKATSPFHWLLLTVSGHASDTDLFSYGQSLLKSCDFPSADKSNNPELEQFHIVLQQYFLQNSSNAKNEWEQFIIDSIEKTFQSTAVAKTAMLFYQKRDLKRSVLNFTNLVNYSNKHYELNKKYPDLIDLVSSYQVILSTCKKDYEPFYIHSTVASDFLHLLQRLHEKYNIPIVEKEKVIEGASETLKLCLAIPIANVISYSWETLYETNKNNLSTLLNNDQLYFLTNALQTSFNTSVSLKFKFAYHLAMLRQVDQCITYLKKNILPYYPEHFASWHLLALCESCINEDLQVSFKIINSVIQSMCDLYDEGREFTVGEKWQFINIKITQIQLVRDMFALQDALEILPEVFELYNQLFSDEKRSLGVEYNQSNEYLLQMIWLFALELYLENNDTENVNAALKEFKNVTTKFVNLNQNIAHGFVLITNGQSDKALHEFEKVLHFDSTSIEALLGLAKVVFPEENLGVDMELKQNPALLENQGLDSPSSTSLQTSSAVARLKFLFEQLVDRSIEGYQTPAVWWYLSKVYEVYNDSARQQDALWQCIKFEELLPVRDFKYCNF</sequence>
<comment type="function">
    <text evidence="1">Involved in endocytosis.</text>
</comment>